<gene>
    <name evidence="3" type="ORF">SAMN05216179_0370</name>
</gene>
<dbReference type="Pfam" id="PF03703">
    <property type="entry name" value="bPH_2"/>
    <property type="match status" value="1"/>
</dbReference>
<dbReference type="InterPro" id="IPR005182">
    <property type="entry name" value="YdbS-like_PH"/>
</dbReference>
<dbReference type="PANTHER" id="PTHR34473">
    <property type="entry name" value="UPF0699 TRANSMEMBRANE PROTEIN YDBS"/>
    <property type="match status" value="1"/>
</dbReference>
<feature type="transmembrane region" description="Helical" evidence="1">
    <location>
        <begin position="24"/>
        <end position="43"/>
    </location>
</feature>
<dbReference type="PANTHER" id="PTHR34473:SF2">
    <property type="entry name" value="UPF0699 TRANSMEMBRANE PROTEIN YDBT"/>
    <property type="match status" value="1"/>
</dbReference>
<keyword evidence="1" id="KW-0472">Membrane</keyword>
<keyword evidence="1" id="KW-0812">Transmembrane</keyword>
<dbReference type="Proteomes" id="UP000184184">
    <property type="component" value="Unassembled WGS sequence"/>
</dbReference>
<dbReference type="EMBL" id="FRCZ01000001">
    <property type="protein sequence ID" value="SHM52613.1"/>
    <property type="molecule type" value="Genomic_DNA"/>
</dbReference>
<proteinExistence type="predicted"/>
<dbReference type="AlphaFoldDB" id="A0A1M7JIL2"/>
<keyword evidence="4" id="KW-1185">Reference proteome</keyword>
<keyword evidence="1" id="KW-1133">Transmembrane helix</keyword>
<sequence length="162" mass="18639">MNDIKLEHKLAADMPKVRIISETIGNIIGFIVLAILLGADVYFEWPVWIGWILYGLIVFTVLGTIWAFIEPKYLYRSWSYQIDEDYLQLTYGVLKREWVTVPMTKIQSVSTSQGPILRKYHLRTIKVETMGSSHEIPALDEPVALEVREKIAISAKLKEVDE</sequence>
<name>A0A1M7JIL2_9BACI</name>
<evidence type="ECO:0000313" key="4">
    <source>
        <dbReference type="Proteomes" id="UP000184184"/>
    </source>
</evidence>
<dbReference type="OrthoDB" id="2437193at2"/>
<dbReference type="RefSeq" id="WP_084543315.1">
    <property type="nucleotide sequence ID" value="NZ_FRCZ01000001.1"/>
</dbReference>
<evidence type="ECO:0000256" key="1">
    <source>
        <dbReference type="SAM" id="Phobius"/>
    </source>
</evidence>
<evidence type="ECO:0000313" key="3">
    <source>
        <dbReference type="EMBL" id="SHM52613.1"/>
    </source>
</evidence>
<dbReference type="STRING" id="1027249.SAMN05216179_0370"/>
<reference evidence="3 4" key="1">
    <citation type="submission" date="2016-11" db="EMBL/GenBank/DDBJ databases">
        <authorList>
            <person name="Jaros S."/>
            <person name="Januszkiewicz K."/>
            <person name="Wedrychowicz H."/>
        </authorList>
    </citation>
    <scope>NUCLEOTIDE SEQUENCE [LARGE SCALE GENOMIC DNA]</scope>
    <source>
        <strain evidence="3 4">CGMCC 1.10681</strain>
    </source>
</reference>
<feature type="transmembrane region" description="Helical" evidence="1">
    <location>
        <begin position="49"/>
        <end position="69"/>
    </location>
</feature>
<accession>A0A1M7JIL2</accession>
<feature type="domain" description="YdbS-like PH" evidence="2">
    <location>
        <begin position="75"/>
        <end position="151"/>
    </location>
</feature>
<protein>
    <recommendedName>
        <fullName evidence="2">YdbS-like PH domain-containing protein</fullName>
    </recommendedName>
</protein>
<organism evidence="3 4">
    <name type="scientific">Gracilibacillus kekensis</name>
    <dbReference type="NCBI Taxonomy" id="1027249"/>
    <lineage>
        <taxon>Bacteria</taxon>
        <taxon>Bacillati</taxon>
        <taxon>Bacillota</taxon>
        <taxon>Bacilli</taxon>
        <taxon>Bacillales</taxon>
        <taxon>Bacillaceae</taxon>
        <taxon>Gracilibacillus</taxon>
    </lineage>
</organism>
<evidence type="ECO:0000259" key="2">
    <source>
        <dbReference type="Pfam" id="PF03703"/>
    </source>
</evidence>